<comment type="caution">
    <text evidence="4">The sequence shown here is derived from an EMBL/GenBank/DDBJ whole genome shotgun (WGS) entry which is preliminary data.</text>
</comment>
<protein>
    <recommendedName>
        <fullName evidence="3">Sulfatase N-terminal domain-containing protein</fullName>
    </recommendedName>
</protein>
<dbReference type="PANTHER" id="PTHR45953:SF1">
    <property type="entry name" value="IDURONATE 2-SULFATASE"/>
    <property type="match status" value="1"/>
</dbReference>
<feature type="domain" description="Sulfatase N-terminal" evidence="3">
    <location>
        <begin position="43"/>
        <end position="94"/>
    </location>
</feature>
<dbReference type="InterPro" id="IPR006311">
    <property type="entry name" value="TAT_signal"/>
</dbReference>
<dbReference type="EMBL" id="BARU01006627">
    <property type="protein sequence ID" value="GAH34606.1"/>
    <property type="molecule type" value="Genomic_DNA"/>
</dbReference>
<accession>X1EMM6</accession>
<evidence type="ECO:0000256" key="2">
    <source>
        <dbReference type="ARBA" id="ARBA00022801"/>
    </source>
</evidence>
<keyword evidence="1" id="KW-0479">Metal-binding</keyword>
<proteinExistence type="predicted"/>
<evidence type="ECO:0000313" key="4">
    <source>
        <dbReference type="EMBL" id="GAH34606.1"/>
    </source>
</evidence>
<evidence type="ECO:0000259" key="3">
    <source>
        <dbReference type="Pfam" id="PF00884"/>
    </source>
</evidence>
<dbReference type="GO" id="GO:0005737">
    <property type="term" value="C:cytoplasm"/>
    <property type="evidence" value="ECO:0007669"/>
    <property type="project" value="TreeGrafter"/>
</dbReference>
<dbReference type="PANTHER" id="PTHR45953">
    <property type="entry name" value="IDURONATE 2-SULFATASE"/>
    <property type="match status" value="1"/>
</dbReference>
<evidence type="ECO:0000256" key="1">
    <source>
        <dbReference type="ARBA" id="ARBA00022723"/>
    </source>
</evidence>
<keyword evidence="2" id="KW-0378">Hydrolase</keyword>
<dbReference type="GO" id="GO:0046872">
    <property type="term" value="F:metal ion binding"/>
    <property type="evidence" value="ECO:0007669"/>
    <property type="project" value="UniProtKB-KW"/>
</dbReference>
<feature type="non-terminal residue" evidence="4">
    <location>
        <position position="94"/>
    </location>
</feature>
<name>X1EMM6_9ZZZZ</name>
<gene>
    <name evidence="4" type="ORF">S03H2_13045</name>
</gene>
<dbReference type="InterPro" id="IPR017850">
    <property type="entry name" value="Alkaline_phosphatase_core_sf"/>
</dbReference>
<dbReference type="Gene3D" id="3.40.720.10">
    <property type="entry name" value="Alkaline Phosphatase, subunit A"/>
    <property type="match status" value="1"/>
</dbReference>
<dbReference type="GO" id="GO:0008484">
    <property type="term" value="F:sulfuric ester hydrolase activity"/>
    <property type="evidence" value="ECO:0007669"/>
    <property type="project" value="TreeGrafter"/>
</dbReference>
<dbReference type="Pfam" id="PF00884">
    <property type="entry name" value="Sulfatase"/>
    <property type="match status" value="1"/>
</dbReference>
<dbReference type="AlphaFoldDB" id="X1EMM6"/>
<dbReference type="PROSITE" id="PS51318">
    <property type="entry name" value="TAT"/>
    <property type="match status" value="1"/>
</dbReference>
<reference evidence="4" key="1">
    <citation type="journal article" date="2014" name="Front. Microbiol.">
        <title>High frequency of phylogenetically diverse reductive dehalogenase-homologous genes in deep subseafloor sedimentary metagenomes.</title>
        <authorList>
            <person name="Kawai M."/>
            <person name="Futagami T."/>
            <person name="Toyoda A."/>
            <person name="Takaki Y."/>
            <person name="Nishi S."/>
            <person name="Hori S."/>
            <person name="Arai W."/>
            <person name="Tsubouchi T."/>
            <person name="Morono Y."/>
            <person name="Uchiyama I."/>
            <person name="Ito T."/>
            <person name="Fujiyama A."/>
            <person name="Inagaki F."/>
            <person name="Takami H."/>
        </authorList>
    </citation>
    <scope>NUCLEOTIDE SEQUENCE</scope>
    <source>
        <strain evidence="4">Expedition CK06-06</strain>
    </source>
</reference>
<dbReference type="InterPro" id="IPR000917">
    <property type="entry name" value="Sulfatase_N"/>
</dbReference>
<sequence>MNTIENSRRDFLKAIGFYASSLAISGCTSGSKQPVDEASQEKPNILWITCEDISPYLGCYGDAYAVTANLDKLAGEAVLYTNAFATAPVCAPAR</sequence>
<dbReference type="SUPFAM" id="SSF53649">
    <property type="entry name" value="Alkaline phosphatase-like"/>
    <property type="match status" value="1"/>
</dbReference>
<organism evidence="4">
    <name type="scientific">marine sediment metagenome</name>
    <dbReference type="NCBI Taxonomy" id="412755"/>
    <lineage>
        <taxon>unclassified sequences</taxon>
        <taxon>metagenomes</taxon>
        <taxon>ecological metagenomes</taxon>
    </lineage>
</organism>